<reference evidence="1" key="1">
    <citation type="journal article" date="2021" name="bioRxiv">
        <title>Whole Genome Assembly and Annotation of Northern Wild Rice, Zizania palustris L., Supports a Whole Genome Duplication in the Zizania Genus.</title>
        <authorList>
            <person name="Haas M."/>
            <person name="Kono T."/>
            <person name="Macchietto M."/>
            <person name="Millas R."/>
            <person name="McGilp L."/>
            <person name="Shao M."/>
            <person name="Duquette J."/>
            <person name="Hirsch C.N."/>
            <person name="Kimball J."/>
        </authorList>
    </citation>
    <scope>NUCLEOTIDE SEQUENCE</scope>
    <source>
        <tissue evidence="1">Fresh leaf tissue</tissue>
    </source>
</reference>
<dbReference type="AlphaFoldDB" id="A0A8J5V4G7"/>
<organism evidence="1 2">
    <name type="scientific">Zizania palustris</name>
    <name type="common">Northern wild rice</name>
    <dbReference type="NCBI Taxonomy" id="103762"/>
    <lineage>
        <taxon>Eukaryota</taxon>
        <taxon>Viridiplantae</taxon>
        <taxon>Streptophyta</taxon>
        <taxon>Embryophyta</taxon>
        <taxon>Tracheophyta</taxon>
        <taxon>Spermatophyta</taxon>
        <taxon>Magnoliopsida</taxon>
        <taxon>Liliopsida</taxon>
        <taxon>Poales</taxon>
        <taxon>Poaceae</taxon>
        <taxon>BOP clade</taxon>
        <taxon>Oryzoideae</taxon>
        <taxon>Oryzeae</taxon>
        <taxon>Zizaniinae</taxon>
        <taxon>Zizania</taxon>
    </lineage>
</organism>
<proteinExistence type="predicted"/>
<keyword evidence="2" id="KW-1185">Reference proteome</keyword>
<accession>A0A8J5V4G7</accession>
<protein>
    <submittedName>
        <fullName evidence="1">Uncharacterized protein</fullName>
    </submittedName>
</protein>
<evidence type="ECO:0000313" key="2">
    <source>
        <dbReference type="Proteomes" id="UP000729402"/>
    </source>
</evidence>
<gene>
    <name evidence="1" type="ORF">GUJ93_ZPchr0009g1947</name>
</gene>
<sequence>MSKMKSIGNEMASAVKPMDDEDMVAYNLAYLDQSYELVMTSIIGILDLVMVVESYSQLTVLKIAITCVSLDIKHIWLTTVVDVDL</sequence>
<dbReference type="Proteomes" id="UP000729402">
    <property type="component" value="Unassembled WGS sequence"/>
</dbReference>
<dbReference type="EMBL" id="JAAALK010000289">
    <property type="protein sequence ID" value="KAG8050925.1"/>
    <property type="molecule type" value="Genomic_DNA"/>
</dbReference>
<reference evidence="1" key="2">
    <citation type="submission" date="2021-02" db="EMBL/GenBank/DDBJ databases">
        <authorList>
            <person name="Kimball J.A."/>
            <person name="Haas M.W."/>
            <person name="Macchietto M."/>
            <person name="Kono T."/>
            <person name="Duquette J."/>
            <person name="Shao M."/>
        </authorList>
    </citation>
    <scope>NUCLEOTIDE SEQUENCE</scope>
    <source>
        <tissue evidence="1">Fresh leaf tissue</tissue>
    </source>
</reference>
<evidence type="ECO:0000313" key="1">
    <source>
        <dbReference type="EMBL" id="KAG8050925.1"/>
    </source>
</evidence>
<name>A0A8J5V4G7_ZIZPA</name>
<comment type="caution">
    <text evidence="1">The sequence shown here is derived from an EMBL/GenBank/DDBJ whole genome shotgun (WGS) entry which is preliminary data.</text>
</comment>